<feature type="transmembrane region" description="Helical" evidence="14">
    <location>
        <begin position="319"/>
        <end position="338"/>
    </location>
</feature>
<dbReference type="OrthoDB" id="4769at2759"/>
<protein>
    <recommendedName>
        <fullName evidence="5 14">Dol-P-Glc:Glc(2)Man(9)GlcNAc(2)-PP-Dol alpha-1,2-glucosyltransferase</fullName>
        <ecNumber evidence="4 14">2.4.1.256</ecNumber>
    </recommendedName>
</protein>
<dbReference type="AlphaFoldDB" id="M5G2H4"/>
<keyword evidence="8 14" id="KW-0812">Transmembrane</keyword>
<dbReference type="RefSeq" id="XP_040624865.1">
    <property type="nucleotide sequence ID" value="XM_040769245.1"/>
</dbReference>
<feature type="transmembrane region" description="Helical" evidence="14">
    <location>
        <begin position="140"/>
        <end position="159"/>
    </location>
</feature>
<evidence type="ECO:0000256" key="9">
    <source>
        <dbReference type="ARBA" id="ARBA00022824"/>
    </source>
</evidence>
<evidence type="ECO:0000256" key="4">
    <source>
        <dbReference type="ARBA" id="ARBA00011967"/>
    </source>
</evidence>
<feature type="transmembrane region" description="Helical" evidence="14">
    <location>
        <begin position="280"/>
        <end position="307"/>
    </location>
</feature>
<evidence type="ECO:0000256" key="8">
    <source>
        <dbReference type="ARBA" id="ARBA00022692"/>
    </source>
</evidence>
<evidence type="ECO:0000256" key="13">
    <source>
        <dbReference type="ARBA" id="ARBA00048064"/>
    </source>
</evidence>
<evidence type="ECO:0000256" key="14">
    <source>
        <dbReference type="PIRNR" id="PIRNR028810"/>
    </source>
</evidence>
<dbReference type="GO" id="GO:0006488">
    <property type="term" value="P:dolichol-linked oligosaccharide biosynthetic process"/>
    <property type="evidence" value="ECO:0007669"/>
    <property type="project" value="UniProtKB-UniRule"/>
</dbReference>
<evidence type="ECO:0000256" key="12">
    <source>
        <dbReference type="ARBA" id="ARBA00044727"/>
    </source>
</evidence>
<evidence type="ECO:0000256" key="10">
    <source>
        <dbReference type="ARBA" id="ARBA00022989"/>
    </source>
</evidence>
<evidence type="ECO:0000256" key="2">
    <source>
        <dbReference type="ARBA" id="ARBA00004922"/>
    </source>
</evidence>
<dbReference type="GO" id="GO:0106073">
    <property type="term" value="F:dolichyl pyrophosphate Glc2Man9GlcNAc2 alpha-1,2-glucosyltransferase activity"/>
    <property type="evidence" value="ECO:0007669"/>
    <property type="project" value="UniProtKB-UniRule"/>
</dbReference>
<dbReference type="InterPro" id="IPR016900">
    <property type="entry name" value="Alg10"/>
</dbReference>
<keyword evidence="6 14" id="KW-0328">Glycosyltransferase</keyword>
<evidence type="ECO:0000313" key="16">
    <source>
        <dbReference type="Proteomes" id="UP000030653"/>
    </source>
</evidence>
<dbReference type="GeneID" id="63684307"/>
<proteinExistence type="inferred from homology"/>
<feature type="transmembrane region" description="Helical" evidence="14">
    <location>
        <begin position="242"/>
        <end position="260"/>
    </location>
</feature>
<comment type="subcellular location">
    <subcellularLocation>
        <location evidence="1">Endoplasmic reticulum membrane</location>
        <topology evidence="1">Multi-pass membrane protein</topology>
    </subcellularLocation>
</comment>
<dbReference type="Proteomes" id="UP000030653">
    <property type="component" value="Unassembled WGS sequence"/>
</dbReference>
<dbReference type="Pfam" id="PF04922">
    <property type="entry name" value="DIE2_ALG10"/>
    <property type="match status" value="1"/>
</dbReference>
<dbReference type="OMA" id="VWDSKIT"/>
<keyword evidence="16" id="KW-1185">Reference proteome</keyword>
<dbReference type="STRING" id="1858805.M5G2H4"/>
<reference evidence="15 16" key="1">
    <citation type="journal article" date="2012" name="Science">
        <title>The Paleozoic origin of enzymatic lignin decomposition reconstructed from 31 fungal genomes.</title>
        <authorList>
            <person name="Floudas D."/>
            <person name="Binder M."/>
            <person name="Riley R."/>
            <person name="Barry K."/>
            <person name="Blanchette R.A."/>
            <person name="Henrissat B."/>
            <person name="Martinez A.T."/>
            <person name="Otillar R."/>
            <person name="Spatafora J.W."/>
            <person name="Yadav J.S."/>
            <person name="Aerts A."/>
            <person name="Benoit I."/>
            <person name="Boyd A."/>
            <person name="Carlson A."/>
            <person name="Copeland A."/>
            <person name="Coutinho P.M."/>
            <person name="de Vries R.P."/>
            <person name="Ferreira P."/>
            <person name="Findley K."/>
            <person name="Foster B."/>
            <person name="Gaskell J."/>
            <person name="Glotzer D."/>
            <person name="Gorecki P."/>
            <person name="Heitman J."/>
            <person name="Hesse C."/>
            <person name="Hori C."/>
            <person name="Igarashi K."/>
            <person name="Jurgens J.A."/>
            <person name="Kallen N."/>
            <person name="Kersten P."/>
            <person name="Kohler A."/>
            <person name="Kuees U."/>
            <person name="Kumar T.K.A."/>
            <person name="Kuo A."/>
            <person name="LaButti K."/>
            <person name="Larrondo L.F."/>
            <person name="Lindquist E."/>
            <person name="Ling A."/>
            <person name="Lombard V."/>
            <person name="Lucas S."/>
            <person name="Lundell T."/>
            <person name="Martin R."/>
            <person name="McLaughlin D.J."/>
            <person name="Morgenstern I."/>
            <person name="Morin E."/>
            <person name="Murat C."/>
            <person name="Nagy L.G."/>
            <person name="Nolan M."/>
            <person name="Ohm R.A."/>
            <person name="Patyshakuliyeva A."/>
            <person name="Rokas A."/>
            <person name="Ruiz-Duenas F.J."/>
            <person name="Sabat G."/>
            <person name="Salamov A."/>
            <person name="Samejima M."/>
            <person name="Schmutz J."/>
            <person name="Slot J.C."/>
            <person name="St John F."/>
            <person name="Stenlid J."/>
            <person name="Sun H."/>
            <person name="Sun S."/>
            <person name="Syed K."/>
            <person name="Tsang A."/>
            <person name="Wiebenga A."/>
            <person name="Young D."/>
            <person name="Pisabarro A."/>
            <person name="Eastwood D.C."/>
            <person name="Martin F."/>
            <person name="Cullen D."/>
            <person name="Grigoriev I.V."/>
            <person name="Hibbett D.S."/>
        </authorList>
    </citation>
    <scope>NUCLEOTIDE SEQUENCE [LARGE SCALE GENOMIC DNA]</scope>
    <source>
        <strain evidence="15 16">DJM-731 SS1</strain>
    </source>
</reference>
<dbReference type="GO" id="GO:0005789">
    <property type="term" value="C:endoplasmic reticulum membrane"/>
    <property type="evidence" value="ECO:0007669"/>
    <property type="project" value="UniProtKB-SubCell"/>
</dbReference>
<dbReference type="EMBL" id="JH795875">
    <property type="protein sequence ID" value="EJT97967.1"/>
    <property type="molecule type" value="Genomic_DNA"/>
</dbReference>
<comment type="similarity">
    <text evidence="3 14">Belongs to the ALG10 glucosyltransferase family.</text>
</comment>
<feature type="transmembrane region" description="Helical" evidence="14">
    <location>
        <begin position="358"/>
        <end position="377"/>
    </location>
</feature>
<keyword evidence="11 14" id="KW-0472">Membrane</keyword>
<keyword evidence="9" id="KW-0256">Endoplasmic reticulum</keyword>
<sequence>MSQKSPLPYIAFCVLNIYVLRSVNEVLLKPYMDEPFHVPQAQRYCSFEFDTYDPKLTTPPGLYLFSLGISKLFAMRCSLPLLRFHSTLLLLSLPPILSHLLPLLQPPPCSEPPRTFLETLRPGWEAIVLGFMPVAWFTGFLYYTDLGAVVFALGAIVAAKRGQSGLAALLGTVGCLFRQTNIVWLGYAASLQALEILHRPSPSKPHLADPTLSLTSPTLLLRTLLSLPSLCLSRLPELLSHLWPYVLPLTSFCAFVLWNGGIALGDRAHHEPTPHWVLPMYFLVFSTALAAPALAGGPLGVLGLGRVVASKIFSTPRRIGFTLAWTAVLCILINRYTIAHPFLLSDNRHYPFYLWRRLISPFPLARYLWAPVYLLCFRIWTIRLGEQPLLPLLSLAICTLATLVPTPLLEPRYFIIPFLLLRCYLETSALGVAGEGLGIETPLGMPAP</sequence>
<feature type="transmembrane region" description="Helical" evidence="14">
    <location>
        <begin position="389"/>
        <end position="409"/>
    </location>
</feature>
<gene>
    <name evidence="15" type="ORF">DACRYDRAFT_111484</name>
</gene>
<dbReference type="PIRSF" id="PIRSF028810">
    <property type="entry name" value="Alpha1_2_glucosyltferase_Alg10"/>
    <property type="match status" value="1"/>
</dbReference>
<evidence type="ECO:0000313" key="15">
    <source>
        <dbReference type="EMBL" id="EJT97967.1"/>
    </source>
</evidence>
<evidence type="ECO:0000256" key="6">
    <source>
        <dbReference type="ARBA" id="ARBA00022676"/>
    </source>
</evidence>
<organism evidence="15 16">
    <name type="scientific">Dacryopinax primogenitus (strain DJM 731)</name>
    <name type="common">Brown rot fungus</name>
    <dbReference type="NCBI Taxonomy" id="1858805"/>
    <lineage>
        <taxon>Eukaryota</taxon>
        <taxon>Fungi</taxon>
        <taxon>Dikarya</taxon>
        <taxon>Basidiomycota</taxon>
        <taxon>Agaricomycotina</taxon>
        <taxon>Dacrymycetes</taxon>
        <taxon>Dacrymycetales</taxon>
        <taxon>Dacrymycetaceae</taxon>
        <taxon>Dacryopinax</taxon>
    </lineage>
</organism>
<keyword evidence="7" id="KW-0808">Transferase</keyword>
<comment type="pathway">
    <text evidence="2">Protein modification; protein glycosylation.</text>
</comment>
<accession>M5G2H4</accession>
<dbReference type="HOGENOM" id="CLU_017053_1_0_1"/>
<evidence type="ECO:0000256" key="3">
    <source>
        <dbReference type="ARBA" id="ARBA00010600"/>
    </source>
</evidence>
<evidence type="ECO:0000256" key="7">
    <source>
        <dbReference type="ARBA" id="ARBA00022679"/>
    </source>
</evidence>
<evidence type="ECO:0000256" key="11">
    <source>
        <dbReference type="ARBA" id="ARBA00023136"/>
    </source>
</evidence>
<keyword evidence="10 14" id="KW-1133">Transmembrane helix</keyword>
<dbReference type="EC" id="2.4.1.256" evidence="4 14"/>
<dbReference type="PANTHER" id="PTHR12989:SF10">
    <property type="entry name" value="DOL-P-GLC:GLC(2)MAN(9)GLCNAC(2)-PP-DOL ALPHA-1,2-GLUCOSYLTRANSFERASE-RELATED"/>
    <property type="match status" value="1"/>
</dbReference>
<comment type="catalytic activity">
    <reaction evidence="13">
        <text>an alpha-D-Glc-(1-&gt;3)-alpha-D-Glc-(1-&gt;3)-alpha-D-Man-(1-&gt;2)-alpha-D-Man-(1-&gt;2)-alpha-D-Man-(1-&gt;3)-[alpha-D-Man-(1-&gt;2)-alpha-D-Man-(1-&gt;3)-[alpha-D-Man-(1-&gt;2)-alpha-D-Man-(1-&gt;6)]-alpha-D-Man-(1-&gt;6)]-beta-D-Man-(1-&gt;4)-beta-D-GlcNAc-(1-&gt;4)-alpha-D-GlcNAc-diphospho-di-trans,poly-cis-dolichol + a di-trans,poly-cis-dolichyl beta-D-glucosyl phosphate = a alpha-D-Glc-(1-&gt;2)-alpha-D-Glc-(1-&gt;3)-alpha-D-Glc-(1-&gt;3)-alpha-D-Man-(1-&gt;2)-alpha-D-Man-(1-&gt;2)-alpha-D-Man-(1-&gt;3)-[alpha-D-Man-(1-&gt;2)-alpha-D-Man-(1-&gt;3)-[alpha-D-Man-(1-&gt;2)-alpha-D-Man-(1-&gt;6)]-alpha-D-Man-(1-&gt;6)]-beta-D-Man-(1-&gt;4)-beta-D-GlcNAc-(1-&gt;4)-alpha-D-GlcNAc-diphospho-di-trans,poly-cis-dolichol + a di-trans,poly-cis-dolichyl phosphate + H(+)</text>
        <dbReference type="Rhea" id="RHEA:29543"/>
        <dbReference type="Rhea" id="RHEA-COMP:19498"/>
        <dbReference type="Rhea" id="RHEA-COMP:19502"/>
        <dbReference type="Rhea" id="RHEA-COMP:19512"/>
        <dbReference type="Rhea" id="RHEA-COMP:19522"/>
        <dbReference type="ChEBI" id="CHEBI:15378"/>
        <dbReference type="ChEBI" id="CHEBI:57525"/>
        <dbReference type="ChEBI" id="CHEBI:57683"/>
        <dbReference type="ChEBI" id="CHEBI:132522"/>
        <dbReference type="ChEBI" id="CHEBI:132523"/>
        <dbReference type="EC" id="2.4.1.256"/>
    </reaction>
    <physiologicalReaction direction="left-to-right" evidence="13">
        <dbReference type="Rhea" id="RHEA:29544"/>
    </physiologicalReaction>
</comment>
<comment type="caution">
    <text evidence="14">Lacks conserved residue(s) required for the propagation of feature annotation.</text>
</comment>
<dbReference type="PANTHER" id="PTHR12989">
    <property type="entry name" value="ALPHA-1,2-GLUCOSYLTRANSFERASE ALG10"/>
    <property type="match status" value="1"/>
</dbReference>
<evidence type="ECO:0000256" key="1">
    <source>
        <dbReference type="ARBA" id="ARBA00004477"/>
    </source>
</evidence>
<name>M5G2H4_DACPD</name>
<evidence type="ECO:0000256" key="5">
    <source>
        <dbReference type="ARBA" id="ARBA00018512"/>
    </source>
</evidence>
<comment type="function">
    <text evidence="12">Dol-P-Glc:Glc(2)Man(9)GlcNAc(2)-PP-Dol alpha-1,2-glucosyltransferase that operates in the biosynthetic pathway of dolichol-linked oligosaccharides, the glycan precursors employed in protein asparagine (N)-glycosylation. The assembly of dolichol-linked oligosaccharides begins on the cytosolic side of the endoplasmic reticulum membrane and finishes in its lumen. The sequential addition of sugars to dolichol pyrophosphate produces dolichol-linked oligosaccharides containing fourteen sugars, including two GlcNAcs, nine mannoses and three glucoses. Once assembled, the oligosaccharide is transferred from the lipid to nascent proteins by oligosaccharyltransferases. In the lumen of the endoplasmic reticulum, adds the third and last glucose residue from dolichyl phosphate glucose (Dol-P-Glc) onto the lipid-linked oligosaccharide intermediate Glc(2)Man(9)GlcNAc(2)-PP-Dol to produce Glc(3)Man(9)GlcNAc(2)-PP-Dol.</text>
</comment>